<sequence>MRLKALCIAILMVFITIEAGAESKVGDYSVETVEDHARVKSFKYRSYDECYLDAGDQANSELLSRQKTDMLLSRVPKGGAVVVELLGAEWRMANGTNWTFIIADRSGNLLFRSKGHNYI</sequence>
<dbReference type="EMBL" id="AASE01000027">
    <property type="protein sequence ID" value="EAT58189.1"/>
    <property type="molecule type" value="Genomic_DNA"/>
</dbReference>
<proteinExistence type="predicted"/>
<protein>
    <recommendedName>
        <fullName evidence="4">PepSY domain-containing protein</fullName>
    </recommendedName>
</protein>
<keyword evidence="3" id="KW-1185">Reference proteome</keyword>
<name>Q0YPJ1_9CHLB</name>
<evidence type="ECO:0000256" key="1">
    <source>
        <dbReference type="SAM" id="SignalP"/>
    </source>
</evidence>
<dbReference type="Proteomes" id="UP000004162">
    <property type="component" value="Unassembled WGS sequence"/>
</dbReference>
<reference evidence="2 3" key="1">
    <citation type="submission" date="2006-07" db="EMBL/GenBank/DDBJ databases">
        <title>Annotation of the draft genome assembly of Chlorobium ferroxidans DSM 13031.</title>
        <authorList>
            <consortium name="US DOE Joint Genome Institute (JGI-ORNL)"/>
            <person name="Larimer F."/>
            <person name="Land M."/>
            <person name="Hauser L."/>
        </authorList>
    </citation>
    <scope>NUCLEOTIDE SEQUENCE [LARGE SCALE GENOMIC DNA]</scope>
    <source>
        <strain evidence="2 3">DSM 13031</strain>
    </source>
</reference>
<feature type="chain" id="PRO_5004179224" description="PepSY domain-containing protein" evidence="1">
    <location>
        <begin position="22"/>
        <end position="119"/>
    </location>
</feature>
<accession>Q0YPJ1</accession>
<feature type="signal peptide" evidence="1">
    <location>
        <begin position="1"/>
        <end position="21"/>
    </location>
</feature>
<gene>
    <name evidence="2" type="ORF">CferDRAFT_0175</name>
</gene>
<evidence type="ECO:0008006" key="4">
    <source>
        <dbReference type="Google" id="ProtNLM"/>
    </source>
</evidence>
<dbReference type="AlphaFoldDB" id="Q0YPJ1"/>
<evidence type="ECO:0000313" key="2">
    <source>
        <dbReference type="EMBL" id="EAT58189.1"/>
    </source>
</evidence>
<dbReference type="RefSeq" id="WP_006367180.1">
    <property type="nucleotide sequence ID" value="NZ_AASE01000027.1"/>
</dbReference>
<reference evidence="2 3" key="2">
    <citation type="submission" date="2006-07" db="EMBL/GenBank/DDBJ databases">
        <title>Sequencing of the draft genome and assembly of Chlorobium ferroxidans DSM 13031.</title>
        <authorList>
            <consortium name="US DOE Joint Genome Institute (JGI-PGF)"/>
            <person name="Copeland A."/>
            <person name="Lucas S."/>
            <person name="Lapidus A."/>
            <person name="Barry K."/>
            <person name="Glavina del Rio T."/>
            <person name="Dalin E."/>
            <person name="Tice H."/>
            <person name="Bruce D."/>
            <person name="Pitluck S."/>
            <person name="Richardson P."/>
        </authorList>
    </citation>
    <scope>NUCLEOTIDE SEQUENCE [LARGE SCALE GENOMIC DNA]</scope>
    <source>
        <strain evidence="2 3">DSM 13031</strain>
    </source>
</reference>
<evidence type="ECO:0000313" key="3">
    <source>
        <dbReference type="Proteomes" id="UP000004162"/>
    </source>
</evidence>
<comment type="caution">
    <text evidence="2">The sequence shown here is derived from an EMBL/GenBank/DDBJ whole genome shotgun (WGS) entry which is preliminary data.</text>
</comment>
<keyword evidence="1" id="KW-0732">Signal</keyword>
<organism evidence="2 3">
    <name type="scientific">Chlorobium ferrooxidans DSM 13031</name>
    <dbReference type="NCBI Taxonomy" id="377431"/>
    <lineage>
        <taxon>Bacteria</taxon>
        <taxon>Pseudomonadati</taxon>
        <taxon>Chlorobiota</taxon>
        <taxon>Chlorobiia</taxon>
        <taxon>Chlorobiales</taxon>
        <taxon>Chlorobiaceae</taxon>
        <taxon>Chlorobium/Pelodictyon group</taxon>
        <taxon>Chlorobium</taxon>
    </lineage>
</organism>